<feature type="compositionally biased region" description="Low complexity" evidence="1">
    <location>
        <begin position="137"/>
        <end position="151"/>
    </location>
</feature>
<dbReference type="Proteomes" id="UP000823891">
    <property type="component" value="Unassembled WGS sequence"/>
</dbReference>
<organism evidence="2 3">
    <name type="scientific">Candidatus Eisenbergiella merdavium</name>
    <dbReference type="NCBI Taxonomy" id="2838551"/>
    <lineage>
        <taxon>Bacteria</taxon>
        <taxon>Bacillati</taxon>
        <taxon>Bacillota</taxon>
        <taxon>Clostridia</taxon>
        <taxon>Lachnospirales</taxon>
        <taxon>Lachnospiraceae</taxon>
        <taxon>Eisenbergiella</taxon>
    </lineage>
</organism>
<dbReference type="EMBL" id="DWWS01000013">
    <property type="protein sequence ID" value="HJC22667.1"/>
    <property type="molecule type" value="Genomic_DNA"/>
</dbReference>
<accession>A0A9D2SPP5</accession>
<name>A0A9D2SPP5_9FIRM</name>
<dbReference type="SUPFAM" id="SSF52467">
    <property type="entry name" value="DHS-like NAD/FAD-binding domain"/>
    <property type="match status" value="1"/>
</dbReference>
<sequence>MTEEIRKKIADAQMVLVGIGKEMDEDFQGMEQEPRYERLLGQAEESEEKEVLLQYIRLAWLRERRDERKKEAYEALASLLSGKNYFIVTLCTDDAIFGTGLDEGRIVAPCGGFRAMQCPEAQCSVPQNPEEQHQEGDCPQAQCPDPQAPADGHGQEGQEPDGLFADPALWETPLTQLLAGEPLSAIEFPRCPKCGRLLAFNQITTPGYLEEGYLPRWKKYQKWLQGTLNRRLCILELGAGMEYPSVIRFPFERVAFFNQKAELVRVHSRLYQMTAELKDRGISVKADPAAFLLEE</sequence>
<evidence type="ECO:0008006" key="4">
    <source>
        <dbReference type="Google" id="ProtNLM"/>
    </source>
</evidence>
<dbReference type="InterPro" id="IPR029035">
    <property type="entry name" value="DHS-like_NAD/FAD-binding_dom"/>
</dbReference>
<comment type="caution">
    <text evidence="2">The sequence shown here is derived from an EMBL/GenBank/DDBJ whole genome shotgun (WGS) entry which is preliminary data.</text>
</comment>
<proteinExistence type="predicted"/>
<evidence type="ECO:0000256" key="1">
    <source>
        <dbReference type="SAM" id="MobiDB-lite"/>
    </source>
</evidence>
<evidence type="ECO:0000313" key="2">
    <source>
        <dbReference type="EMBL" id="HJC22667.1"/>
    </source>
</evidence>
<feature type="region of interest" description="Disordered" evidence="1">
    <location>
        <begin position="126"/>
        <end position="165"/>
    </location>
</feature>
<reference evidence="2" key="2">
    <citation type="submission" date="2021-04" db="EMBL/GenBank/DDBJ databases">
        <authorList>
            <person name="Gilroy R."/>
        </authorList>
    </citation>
    <scope>NUCLEOTIDE SEQUENCE</scope>
    <source>
        <strain evidence="2">USAMLcec2-132</strain>
    </source>
</reference>
<dbReference type="AlphaFoldDB" id="A0A9D2SPP5"/>
<protein>
    <recommendedName>
        <fullName evidence="4">NAD-dependent protein deacetylase, SIR2 family</fullName>
    </recommendedName>
</protein>
<evidence type="ECO:0000313" key="3">
    <source>
        <dbReference type="Proteomes" id="UP000823891"/>
    </source>
</evidence>
<gene>
    <name evidence="2" type="ORF">H9761_03045</name>
</gene>
<reference evidence="2" key="1">
    <citation type="journal article" date="2021" name="PeerJ">
        <title>Extensive microbial diversity within the chicken gut microbiome revealed by metagenomics and culture.</title>
        <authorList>
            <person name="Gilroy R."/>
            <person name="Ravi A."/>
            <person name="Getino M."/>
            <person name="Pursley I."/>
            <person name="Horton D.L."/>
            <person name="Alikhan N.F."/>
            <person name="Baker D."/>
            <person name="Gharbi K."/>
            <person name="Hall N."/>
            <person name="Watson M."/>
            <person name="Adriaenssens E.M."/>
            <person name="Foster-Nyarko E."/>
            <person name="Jarju S."/>
            <person name="Secka A."/>
            <person name="Antonio M."/>
            <person name="Oren A."/>
            <person name="Chaudhuri R.R."/>
            <person name="La Ragione R."/>
            <person name="Hildebrand F."/>
            <person name="Pallen M.J."/>
        </authorList>
    </citation>
    <scope>NUCLEOTIDE SEQUENCE</scope>
    <source>
        <strain evidence="2">USAMLcec2-132</strain>
    </source>
</reference>